<keyword evidence="2" id="KW-1185">Reference proteome</keyword>
<dbReference type="EMBL" id="JAGSOY010000040">
    <property type="protein sequence ID" value="MBU2712514.1"/>
    <property type="molecule type" value="Genomic_DNA"/>
</dbReference>
<dbReference type="Proteomes" id="UP000690515">
    <property type="component" value="Unassembled WGS sequence"/>
</dbReference>
<organism evidence="1 2">
    <name type="scientific">Zooshikella harenae</name>
    <dbReference type="NCBI Taxonomy" id="2827238"/>
    <lineage>
        <taxon>Bacteria</taxon>
        <taxon>Pseudomonadati</taxon>
        <taxon>Pseudomonadota</taxon>
        <taxon>Gammaproteobacteria</taxon>
        <taxon>Oceanospirillales</taxon>
        <taxon>Zooshikellaceae</taxon>
        <taxon>Zooshikella</taxon>
    </lineage>
</organism>
<proteinExistence type="predicted"/>
<sequence>MDRESIVYGCIKDLPSGSETEILKRRYHNLRVINSLPKHDEWPFLSRDLFAVSGVEPSYGTYLTQVIHFGASYREVEGDWGQWLHKFEAVLKKMYWVAATVHLETELTGFHTFSWYANNSCHLPDEELQARCEWQHESWVKTNSSQTKTTPCQASSDVA</sequence>
<protein>
    <submittedName>
        <fullName evidence="1">Uncharacterized protein</fullName>
    </submittedName>
</protein>
<dbReference type="RefSeq" id="WP_215820743.1">
    <property type="nucleotide sequence ID" value="NZ_JAGSOY010000040.1"/>
</dbReference>
<evidence type="ECO:0000313" key="1">
    <source>
        <dbReference type="EMBL" id="MBU2712514.1"/>
    </source>
</evidence>
<reference evidence="1 2" key="1">
    <citation type="submission" date="2021-04" db="EMBL/GenBank/DDBJ databases">
        <authorList>
            <person name="Pira H."/>
            <person name="Risdian C."/>
            <person name="Wink J."/>
        </authorList>
    </citation>
    <scope>NUCLEOTIDE SEQUENCE [LARGE SCALE GENOMIC DNA]</scope>
    <source>
        <strain evidence="1 2">WH53</strain>
    </source>
</reference>
<accession>A0ABS5ZET4</accession>
<evidence type="ECO:0000313" key="2">
    <source>
        <dbReference type="Proteomes" id="UP000690515"/>
    </source>
</evidence>
<name>A0ABS5ZET4_9GAMM</name>
<comment type="caution">
    <text evidence="1">The sequence shown here is derived from an EMBL/GenBank/DDBJ whole genome shotgun (WGS) entry which is preliminary data.</text>
</comment>
<gene>
    <name evidence="1" type="ORF">KCG35_15710</name>
</gene>